<protein>
    <submittedName>
        <fullName evidence="2">Uncharacterized protein</fullName>
    </submittedName>
</protein>
<evidence type="ECO:0000313" key="3">
    <source>
        <dbReference type="Proteomes" id="UP000799764"/>
    </source>
</evidence>
<reference evidence="2" key="1">
    <citation type="journal article" date="2020" name="Stud. Mycol.">
        <title>101 Dothideomycetes genomes: a test case for predicting lifestyles and emergence of pathogens.</title>
        <authorList>
            <person name="Haridas S."/>
            <person name="Albert R."/>
            <person name="Binder M."/>
            <person name="Bloem J."/>
            <person name="Labutti K."/>
            <person name="Salamov A."/>
            <person name="Andreopoulos B."/>
            <person name="Baker S."/>
            <person name="Barry K."/>
            <person name="Bills G."/>
            <person name="Bluhm B."/>
            <person name="Cannon C."/>
            <person name="Castanera R."/>
            <person name="Culley D."/>
            <person name="Daum C."/>
            <person name="Ezra D."/>
            <person name="Gonzalez J."/>
            <person name="Henrissat B."/>
            <person name="Kuo A."/>
            <person name="Liang C."/>
            <person name="Lipzen A."/>
            <person name="Lutzoni F."/>
            <person name="Magnuson J."/>
            <person name="Mondo S."/>
            <person name="Nolan M."/>
            <person name="Ohm R."/>
            <person name="Pangilinan J."/>
            <person name="Park H.-J."/>
            <person name="Ramirez L."/>
            <person name="Alfaro M."/>
            <person name="Sun H."/>
            <person name="Tritt A."/>
            <person name="Yoshinaga Y."/>
            <person name="Zwiers L.-H."/>
            <person name="Turgeon B."/>
            <person name="Goodwin S."/>
            <person name="Spatafora J."/>
            <person name="Crous P."/>
            <person name="Grigoriev I."/>
        </authorList>
    </citation>
    <scope>NUCLEOTIDE SEQUENCE</scope>
    <source>
        <strain evidence="2">CBS 690.94</strain>
    </source>
</reference>
<feature type="compositionally biased region" description="Basic residues" evidence="1">
    <location>
        <begin position="113"/>
        <end position="125"/>
    </location>
</feature>
<dbReference type="Proteomes" id="UP000799764">
    <property type="component" value="Unassembled WGS sequence"/>
</dbReference>
<accession>A0A9P4PQM8</accession>
<feature type="compositionally biased region" description="Polar residues" evidence="1">
    <location>
        <begin position="402"/>
        <end position="432"/>
    </location>
</feature>
<feature type="compositionally biased region" description="Basic and acidic residues" evidence="1">
    <location>
        <begin position="126"/>
        <end position="151"/>
    </location>
</feature>
<feature type="compositionally biased region" description="Polar residues" evidence="1">
    <location>
        <begin position="286"/>
        <end position="301"/>
    </location>
</feature>
<feature type="region of interest" description="Disordered" evidence="1">
    <location>
        <begin position="42"/>
        <end position="248"/>
    </location>
</feature>
<dbReference type="AlphaFoldDB" id="A0A9P4PQM8"/>
<feature type="compositionally biased region" description="Basic and acidic residues" evidence="1">
    <location>
        <begin position="177"/>
        <end position="196"/>
    </location>
</feature>
<feature type="compositionally biased region" description="Pro residues" evidence="1">
    <location>
        <begin position="100"/>
        <end position="111"/>
    </location>
</feature>
<comment type="caution">
    <text evidence="2">The sequence shown here is derived from an EMBL/GenBank/DDBJ whole genome shotgun (WGS) entry which is preliminary data.</text>
</comment>
<proteinExistence type="predicted"/>
<organism evidence="2 3">
    <name type="scientific">Karstenula rhodostoma CBS 690.94</name>
    <dbReference type="NCBI Taxonomy" id="1392251"/>
    <lineage>
        <taxon>Eukaryota</taxon>
        <taxon>Fungi</taxon>
        <taxon>Dikarya</taxon>
        <taxon>Ascomycota</taxon>
        <taxon>Pezizomycotina</taxon>
        <taxon>Dothideomycetes</taxon>
        <taxon>Pleosporomycetidae</taxon>
        <taxon>Pleosporales</taxon>
        <taxon>Massarineae</taxon>
        <taxon>Didymosphaeriaceae</taxon>
        <taxon>Karstenula</taxon>
    </lineage>
</organism>
<feature type="compositionally biased region" description="Basic and acidic residues" evidence="1">
    <location>
        <begin position="311"/>
        <end position="332"/>
    </location>
</feature>
<feature type="compositionally biased region" description="Polar residues" evidence="1">
    <location>
        <begin position="1"/>
        <end position="17"/>
    </location>
</feature>
<gene>
    <name evidence="2" type="ORF">P171DRAFT_518110</name>
</gene>
<feature type="compositionally biased region" description="Polar residues" evidence="1">
    <location>
        <begin position="338"/>
        <end position="352"/>
    </location>
</feature>
<feature type="compositionally biased region" description="Basic and acidic residues" evidence="1">
    <location>
        <begin position="159"/>
        <end position="169"/>
    </location>
</feature>
<feature type="region of interest" description="Disordered" evidence="1">
    <location>
        <begin position="664"/>
        <end position="694"/>
    </location>
</feature>
<evidence type="ECO:0000313" key="2">
    <source>
        <dbReference type="EMBL" id="KAF2448621.1"/>
    </source>
</evidence>
<keyword evidence="3" id="KW-1185">Reference proteome</keyword>
<feature type="region of interest" description="Disordered" evidence="1">
    <location>
        <begin position="278"/>
        <end position="432"/>
    </location>
</feature>
<name>A0A9P4PQM8_9PLEO</name>
<feature type="region of interest" description="Disordered" evidence="1">
    <location>
        <begin position="1"/>
        <end position="23"/>
    </location>
</feature>
<sequence>MQSSRGLMPQNGTSPTQDAFERDCEQARQIVQEAASGLYGLLQHQHQRQHQQTLPPVGLFVVGKTHPPPHPNTSSTKRKRVDFVDLTSDSDSPREKRPHLCPPRSAPPQPLPTKRKQLAGAPRKKQQTEQEAQVKTDEQLARELQEAEVRKSKAQRLRSKAERSEKRGEQQPVKKLSVYEEFQKIQQEAARDEPTQTRKRTLWSTSPEKYTKRARRGNTPEQRRVSKNTHRILRSSSPEKQPQKKLSVYEEFQKIEREASQQERPSKKLSVYEEFQKIQREAEQGEPTQTRTRTLRSASPEKSTKRSRRGRTPEERRASKQTARVDMDRANTDELNALQKQFQVQPRATTSAESDRHKMPPPPPPKNATGHPMIPSQHFSGQVIPEQTWPQPIDLSAPFNPFNPSRPRSSNEYVPSQHINGPRATQSKPSTAFLPNNAIGHPMVPFQPISGPVIPEQTQPRPFSPFAPFTPLNVSRPYPSNENVPYQNFSGPPILKETQYKNAAYQNLSGLAIAGETQPRPFSPFAALNPSNAEKPRPSNETLLHKSQNIRVTKQSYHTAHKLPYSTQDTQRRAQLHEAGLRAQEHVRKQRQEKEDYIFMQTRHREALQNGVQMVEVENNDVPLKMCEYFASADYRYDPLPNTNPDVAIPSVENFVDLTDEENRAGSNAGYGDNGGYSDHGAANDAVGPSNAIDLANEPRNERALTPLFDTPVSHDRFLNEYELPAIMPDELAPIAPYVGEAGLFLEPEWKEDESCWRAPNPGMTQERAIVEEIIHSVKYINETPDYDQPKE</sequence>
<dbReference type="OrthoDB" id="10398595at2759"/>
<evidence type="ECO:0000256" key="1">
    <source>
        <dbReference type="SAM" id="MobiDB-lite"/>
    </source>
</evidence>
<dbReference type="EMBL" id="MU001495">
    <property type="protein sequence ID" value="KAF2448621.1"/>
    <property type="molecule type" value="Genomic_DNA"/>
</dbReference>